<protein>
    <recommendedName>
        <fullName evidence="4">Glycoprotein</fullName>
    </recommendedName>
</protein>
<gene>
    <name evidence="2" type="primary">RvY_01806</name>
    <name evidence="2" type="synonym">RvY_01806.1</name>
    <name evidence="2" type="ORF">RvY_01806-1</name>
</gene>
<keyword evidence="1" id="KW-1133">Transmembrane helix</keyword>
<evidence type="ECO:0000256" key="1">
    <source>
        <dbReference type="SAM" id="Phobius"/>
    </source>
</evidence>
<sequence length="531" mass="59547">MSGQFSVGIWYKQGLVWVMKREGQVSRHNSEPYGDALWMQSMTYTVTNCLVEEVTFEQACTTCPVVTANGQLGSAYVDGAGIRGHVSYIWPVDDIFADKSCSHRKIYEGPAVMPFTQTVEIIRDSKRQKDFILDENDTEICAVAGAKITDPGLRLIKVVGEPDIRIAFEGVKAFPIKPRKRMVSYSKESETVVSRIDKAQSHLQWLEDRETYRDNRRIDENGMTHCRMRSLRLSLMFSLSQQSGILAGRVANYPKCALLDMHGVTGIVLQCRAVNTSFGVEMTKCGAQPVFQSNDRKYTVGRDGWTMQTFSPCIWSGSMVSFNGVTSQYHDGAWVPMNVTTTMCHYDAMAQYNYTADQSYAFFHGLETQEIQPMNLMGELSGLLCEDSVQVLDDVLQQEKDVNLWNLNLGVFDAIKSAFFVVFCLFLVIVVVYAGHRTGCFKCCGVFCKCCCSLFTREKKLNRPAVSTTENQYSSYAYNPANDVLIPMTNQPFQLDYVANQDVVLPLTGTIYTAGSMPPAGAPRRVTLRRS</sequence>
<accession>A0A1D1UHP7</accession>
<evidence type="ECO:0000313" key="2">
    <source>
        <dbReference type="EMBL" id="GAU89229.1"/>
    </source>
</evidence>
<reference evidence="2 3" key="1">
    <citation type="journal article" date="2016" name="Nat. Commun.">
        <title>Extremotolerant tardigrade genome and improved radiotolerance of human cultured cells by tardigrade-unique protein.</title>
        <authorList>
            <person name="Hashimoto T."/>
            <person name="Horikawa D.D."/>
            <person name="Saito Y."/>
            <person name="Kuwahara H."/>
            <person name="Kozuka-Hata H."/>
            <person name="Shin-I T."/>
            <person name="Minakuchi Y."/>
            <person name="Ohishi K."/>
            <person name="Motoyama A."/>
            <person name="Aizu T."/>
            <person name="Enomoto A."/>
            <person name="Kondo K."/>
            <person name="Tanaka S."/>
            <person name="Hara Y."/>
            <person name="Koshikawa S."/>
            <person name="Sagara H."/>
            <person name="Miura T."/>
            <person name="Yokobori S."/>
            <person name="Miyagawa K."/>
            <person name="Suzuki Y."/>
            <person name="Kubo T."/>
            <person name="Oyama M."/>
            <person name="Kohara Y."/>
            <person name="Fujiyama A."/>
            <person name="Arakawa K."/>
            <person name="Katayama T."/>
            <person name="Toyoda A."/>
            <person name="Kunieda T."/>
        </authorList>
    </citation>
    <scope>NUCLEOTIDE SEQUENCE [LARGE SCALE GENOMIC DNA]</scope>
    <source>
        <strain evidence="2 3">YOKOZUNA-1</strain>
    </source>
</reference>
<dbReference type="EMBL" id="BDGG01000001">
    <property type="protein sequence ID" value="GAU89229.1"/>
    <property type="molecule type" value="Genomic_DNA"/>
</dbReference>
<organism evidence="2 3">
    <name type="scientific">Ramazzottius varieornatus</name>
    <name type="common">Water bear</name>
    <name type="synonym">Tardigrade</name>
    <dbReference type="NCBI Taxonomy" id="947166"/>
    <lineage>
        <taxon>Eukaryota</taxon>
        <taxon>Metazoa</taxon>
        <taxon>Ecdysozoa</taxon>
        <taxon>Tardigrada</taxon>
        <taxon>Eutardigrada</taxon>
        <taxon>Parachela</taxon>
        <taxon>Hypsibioidea</taxon>
        <taxon>Ramazzottiidae</taxon>
        <taxon>Ramazzottius</taxon>
    </lineage>
</organism>
<keyword evidence="3" id="KW-1185">Reference proteome</keyword>
<name>A0A1D1UHP7_RAMVA</name>
<keyword evidence="1" id="KW-0812">Transmembrane</keyword>
<evidence type="ECO:0000313" key="3">
    <source>
        <dbReference type="Proteomes" id="UP000186922"/>
    </source>
</evidence>
<evidence type="ECO:0008006" key="4">
    <source>
        <dbReference type="Google" id="ProtNLM"/>
    </source>
</evidence>
<feature type="transmembrane region" description="Helical" evidence="1">
    <location>
        <begin position="417"/>
        <end position="435"/>
    </location>
</feature>
<proteinExistence type="predicted"/>
<keyword evidence="1" id="KW-0472">Membrane</keyword>
<dbReference type="AlphaFoldDB" id="A0A1D1UHP7"/>
<dbReference type="Proteomes" id="UP000186922">
    <property type="component" value="Unassembled WGS sequence"/>
</dbReference>
<comment type="caution">
    <text evidence="2">The sequence shown here is derived from an EMBL/GenBank/DDBJ whole genome shotgun (WGS) entry which is preliminary data.</text>
</comment>